<dbReference type="PIRSF" id="PIRSF005719">
    <property type="entry name" value="SMC"/>
    <property type="match status" value="1"/>
</dbReference>
<dbReference type="GO" id="GO:0006260">
    <property type="term" value="P:DNA replication"/>
    <property type="evidence" value="ECO:0007669"/>
    <property type="project" value="UniProtKB-UniRule"/>
</dbReference>
<dbReference type="Proteomes" id="UP000292423">
    <property type="component" value="Unassembled WGS sequence"/>
</dbReference>
<sequence>MRLKSIKLAGFKSFVDPTTVPFPNNLTAIVGPNGCGKSNVIDAVRWVMGESSARYLRGESMADVIFNGSTTRKPVGQASIELIFDNQDGTLAGEYGRYAEIAVRRQVSREGKSDYYLNGSKCRRKDITDIFLGTGLGPRSYAIIEQGMISRLIEARPEELRNYIEEAAGISRYKERRKETETRLANTRDNLSRLNDIREELARQLAHLQKQADAAEKYRRFKAEERETKAQLFVWRWQAMQGEQQSLEAGIQQRAEALADALQQQQGVEDDLSRARQREEQGHQAVLAAQNELHGARNAVASAEQQIRYQSQRREQMQIQIQSLQQRCLQSGDERSHDEAELDAVLAELEVLQPAMEEMQASHEEAMFRLENGESALQRLQSTLETAQREVAAAGSRVQVGQGRILSLEQGLMRAQEKRARLSQELGQFATDDLLLDVAAQQEELAALDQGLQETQLQLEQLGEDMTRETRRQQDIARSLHVAKTEQQQVQGRLSALSALQQAALGRDNRELNEWLASRGLTEAPRLGEVIRVSAGRESVVERVLGDALSALVVDDLAGINLDGAPHVMLIEKGAGGSGAVDAESLAVFLAESAGVDWLGGVRMADSLAAALTARHQLADGESLVTPEGYWLGRHWLRVFAAKTEDSIITRQQAIEGLQQRLAELEVEISGLQQQQQENAASLQTGEEQRGMLQKQLSRELQERGAQQSRLAGLQARLTQTQLQAQRVREELAELDEQCQLDAESLAESRLTHQEDLEAWQEAQVREAANQEERERLRDQVQQLRQHLQEARAASHRLALELQGHQTREKALRQNLQRTDQHLTQLRSQTRDLEAEFSHLEEPLAELALQLEDLLQNRVAAEEKVQSAETALQEAGRAYREMEQARHRLFSSIEPLRQELETFRLNWQNVASRQEYLMEQIRELGVEPEEIISTLPGDIEENAWQARLEQLALRITRLGAINLAAIEEYQQQAERKGFLDAQSADLEEAVEKLENAIKHIDRETRTLFMDTYNQVNAGLQHLFPKVFGGGEATLNLVGDDTLNSGVTIMARPPGKKNSTIHLLSGGEKALTALSLVFAIFQLNPAPFCLLDEVDAPLDDANVGRFCRLVEEMAQKVQFIYITHNKIAMAMAQQLMGVTMHEPGVSRLVAVDVEQAAALAAA</sequence>
<dbReference type="AlphaFoldDB" id="A0A4Q7Z3M1"/>
<dbReference type="OrthoDB" id="9808768at2"/>
<protein>
    <recommendedName>
        <fullName evidence="6">Chromosome partition protein Smc</fullName>
    </recommendedName>
</protein>
<feature type="region of interest" description="Disordered" evidence="7">
    <location>
        <begin position="678"/>
        <end position="699"/>
    </location>
</feature>
<feature type="coiled-coil region" evidence="6">
    <location>
        <begin position="648"/>
        <end position="675"/>
    </location>
</feature>
<organism evidence="9 10">
    <name type="scientific">Fluviicoccus keumensis</name>
    <dbReference type="NCBI Taxonomy" id="1435465"/>
    <lineage>
        <taxon>Bacteria</taxon>
        <taxon>Pseudomonadati</taxon>
        <taxon>Pseudomonadota</taxon>
        <taxon>Gammaproteobacteria</taxon>
        <taxon>Moraxellales</taxon>
        <taxon>Moraxellaceae</taxon>
        <taxon>Fluviicoccus</taxon>
    </lineage>
</organism>
<evidence type="ECO:0000256" key="2">
    <source>
        <dbReference type="ARBA" id="ARBA00022741"/>
    </source>
</evidence>
<evidence type="ECO:0000256" key="1">
    <source>
        <dbReference type="ARBA" id="ARBA00022490"/>
    </source>
</evidence>
<evidence type="ECO:0000256" key="3">
    <source>
        <dbReference type="ARBA" id="ARBA00022840"/>
    </source>
</evidence>
<reference evidence="9 10" key="1">
    <citation type="submission" date="2019-02" db="EMBL/GenBank/DDBJ databases">
        <title>Genomic Encyclopedia of Type Strains, Phase IV (KMG-IV): sequencing the most valuable type-strain genomes for metagenomic binning, comparative biology and taxonomic classification.</title>
        <authorList>
            <person name="Goeker M."/>
        </authorList>
    </citation>
    <scope>NUCLEOTIDE SEQUENCE [LARGE SCALE GENOMIC DNA]</scope>
    <source>
        <strain evidence="9 10">DSM 105135</strain>
    </source>
</reference>
<feature type="coiled-coil region" evidence="6">
    <location>
        <begin position="711"/>
        <end position="738"/>
    </location>
</feature>
<dbReference type="NCBIfam" id="TIGR02168">
    <property type="entry name" value="SMC_prok_B"/>
    <property type="match status" value="1"/>
</dbReference>
<name>A0A4Q7Z3M1_9GAMM</name>
<comment type="caution">
    <text evidence="9">The sequence shown here is derived from an EMBL/GenBank/DDBJ whole genome shotgun (WGS) entry which is preliminary data.</text>
</comment>
<accession>A0A4Q7Z3M1</accession>
<dbReference type="GO" id="GO:0005737">
    <property type="term" value="C:cytoplasm"/>
    <property type="evidence" value="ECO:0007669"/>
    <property type="project" value="UniProtKB-SubCell"/>
</dbReference>
<feature type="coiled-coil region" evidence="6">
    <location>
        <begin position="170"/>
        <end position="218"/>
    </location>
</feature>
<feature type="coiled-coil region" evidence="6">
    <location>
        <begin position="767"/>
        <end position="888"/>
    </location>
</feature>
<keyword evidence="3 6" id="KW-0067">ATP-binding</keyword>
<dbReference type="EMBL" id="SHKX01000012">
    <property type="protein sequence ID" value="RZU44880.1"/>
    <property type="molecule type" value="Genomic_DNA"/>
</dbReference>
<comment type="subcellular location">
    <subcellularLocation>
        <location evidence="6">Cytoplasm</location>
    </subcellularLocation>
</comment>
<gene>
    <name evidence="6" type="primary">smc</name>
    <name evidence="9" type="ORF">EV700_1681</name>
</gene>
<dbReference type="GO" id="GO:0007059">
    <property type="term" value="P:chromosome segregation"/>
    <property type="evidence" value="ECO:0007669"/>
    <property type="project" value="UniProtKB-UniRule"/>
</dbReference>
<feature type="coiled-coil region" evidence="6">
    <location>
        <begin position="370"/>
        <end position="472"/>
    </location>
</feature>
<comment type="domain">
    <text evidence="6">Contains large globular domains required for ATP hydrolysis at each terminus and a third globular domain forming a flexible hinge near the middle of the molecule. These domains are separated by coiled-coil structures.</text>
</comment>
<proteinExistence type="inferred from homology"/>
<evidence type="ECO:0000259" key="8">
    <source>
        <dbReference type="Pfam" id="PF02463"/>
    </source>
</evidence>
<evidence type="ECO:0000256" key="4">
    <source>
        <dbReference type="ARBA" id="ARBA00023054"/>
    </source>
</evidence>
<dbReference type="CDD" id="cd03278">
    <property type="entry name" value="ABC_SMC_barmotin"/>
    <property type="match status" value="2"/>
</dbReference>
<keyword evidence="2 6" id="KW-0547">Nucleotide-binding</keyword>
<dbReference type="GO" id="GO:0003677">
    <property type="term" value="F:DNA binding"/>
    <property type="evidence" value="ECO:0007669"/>
    <property type="project" value="UniProtKB-UniRule"/>
</dbReference>
<dbReference type="Gene3D" id="3.40.50.300">
    <property type="entry name" value="P-loop containing nucleotide triphosphate hydrolases"/>
    <property type="match status" value="2"/>
</dbReference>
<evidence type="ECO:0000313" key="9">
    <source>
        <dbReference type="EMBL" id="RZU44880.1"/>
    </source>
</evidence>
<feature type="binding site" evidence="6">
    <location>
        <begin position="32"/>
        <end position="39"/>
    </location>
    <ligand>
        <name>ATP</name>
        <dbReference type="ChEBI" id="CHEBI:30616"/>
    </ligand>
</feature>
<evidence type="ECO:0000313" key="10">
    <source>
        <dbReference type="Proteomes" id="UP000292423"/>
    </source>
</evidence>
<feature type="region of interest" description="Disordered" evidence="7">
    <location>
        <begin position="264"/>
        <end position="283"/>
    </location>
</feature>
<dbReference type="RefSeq" id="WP_130412695.1">
    <property type="nucleotide sequence ID" value="NZ_SHKX01000012.1"/>
</dbReference>
<dbReference type="SUPFAM" id="SSF57997">
    <property type="entry name" value="Tropomyosin"/>
    <property type="match status" value="1"/>
</dbReference>
<feature type="compositionally biased region" description="Basic and acidic residues" evidence="7">
    <location>
        <begin position="271"/>
        <end position="282"/>
    </location>
</feature>
<keyword evidence="1 6" id="KW-0963">Cytoplasm</keyword>
<evidence type="ECO:0000256" key="7">
    <source>
        <dbReference type="SAM" id="MobiDB-lite"/>
    </source>
</evidence>
<evidence type="ECO:0000256" key="6">
    <source>
        <dbReference type="HAMAP-Rule" id="MF_01894"/>
    </source>
</evidence>
<dbReference type="GO" id="GO:0005524">
    <property type="term" value="F:ATP binding"/>
    <property type="evidence" value="ECO:0007669"/>
    <property type="project" value="UniProtKB-UniRule"/>
</dbReference>
<comment type="similarity">
    <text evidence="6">Belongs to the SMC family.</text>
</comment>
<keyword evidence="10" id="KW-1185">Reference proteome</keyword>
<dbReference type="GO" id="GO:0030261">
    <property type="term" value="P:chromosome condensation"/>
    <property type="evidence" value="ECO:0007669"/>
    <property type="project" value="InterPro"/>
</dbReference>
<comment type="function">
    <text evidence="6">Required for chromosome condensation and partitioning.</text>
</comment>
<dbReference type="InterPro" id="IPR003395">
    <property type="entry name" value="RecF/RecN/SMC_N"/>
</dbReference>
<dbReference type="PANTHER" id="PTHR43977">
    <property type="entry name" value="STRUCTURAL MAINTENANCE OF CHROMOSOMES PROTEIN 3"/>
    <property type="match status" value="1"/>
</dbReference>
<keyword evidence="5 6" id="KW-0238">DNA-binding</keyword>
<dbReference type="InterPro" id="IPR011890">
    <property type="entry name" value="SMC_prok"/>
</dbReference>
<dbReference type="Pfam" id="PF02463">
    <property type="entry name" value="SMC_N"/>
    <property type="match status" value="1"/>
</dbReference>
<dbReference type="GO" id="GO:0007062">
    <property type="term" value="P:sister chromatid cohesion"/>
    <property type="evidence" value="ECO:0007669"/>
    <property type="project" value="InterPro"/>
</dbReference>
<feature type="coiled-coil region" evidence="6">
    <location>
        <begin position="976"/>
        <end position="1006"/>
    </location>
</feature>
<dbReference type="HAMAP" id="MF_01894">
    <property type="entry name" value="Smc_prok"/>
    <property type="match status" value="1"/>
</dbReference>
<dbReference type="GO" id="GO:0016887">
    <property type="term" value="F:ATP hydrolysis activity"/>
    <property type="evidence" value="ECO:0007669"/>
    <property type="project" value="InterPro"/>
</dbReference>
<comment type="subunit">
    <text evidence="6">Homodimer.</text>
</comment>
<evidence type="ECO:0000256" key="5">
    <source>
        <dbReference type="ARBA" id="ARBA00023125"/>
    </source>
</evidence>
<keyword evidence="4 6" id="KW-0175">Coiled coil</keyword>
<dbReference type="InterPro" id="IPR027417">
    <property type="entry name" value="P-loop_NTPase"/>
</dbReference>
<dbReference type="SUPFAM" id="SSF52540">
    <property type="entry name" value="P-loop containing nucleoside triphosphate hydrolases"/>
    <property type="match status" value="1"/>
</dbReference>
<dbReference type="InterPro" id="IPR024704">
    <property type="entry name" value="SMC"/>
</dbReference>
<feature type="domain" description="RecF/RecN/SMC N-terminal" evidence="8">
    <location>
        <begin position="3"/>
        <end position="1145"/>
    </location>
</feature>